<evidence type="ECO:0000313" key="6">
    <source>
        <dbReference type="EMBL" id="RUQ84813.1"/>
    </source>
</evidence>
<keyword evidence="2" id="KW-0238">DNA-binding</keyword>
<dbReference type="PANTHER" id="PTHR30146:SF153">
    <property type="entry name" value="LACTOSE OPERON REPRESSOR"/>
    <property type="match status" value="1"/>
</dbReference>
<dbReference type="SMART" id="SM00354">
    <property type="entry name" value="HTH_LACI"/>
    <property type="match status" value="1"/>
</dbReference>
<proteinExistence type="predicted"/>
<dbReference type="InterPro" id="IPR000843">
    <property type="entry name" value="HTH_LacI"/>
</dbReference>
<dbReference type="OrthoDB" id="2854648at2"/>
<evidence type="ECO:0000313" key="7">
    <source>
        <dbReference type="Proteomes" id="UP000241203"/>
    </source>
</evidence>
<dbReference type="InterPro" id="IPR010982">
    <property type="entry name" value="Lambda_DNA-bd_dom_sf"/>
</dbReference>
<dbReference type="PROSITE" id="PS50932">
    <property type="entry name" value="HTH_LACI_2"/>
    <property type="match status" value="1"/>
</dbReference>
<dbReference type="SUPFAM" id="SSF47413">
    <property type="entry name" value="lambda repressor-like DNA-binding domains"/>
    <property type="match status" value="1"/>
</dbReference>
<feature type="domain" description="HTH lacI-type" evidence="4">
    <location>
        <begin position="3"/>
        <end position="57"/>
    </location>
</feature>
<dbReference type="InterPro" id="IPR028082">
    <property type="entry name" value="Peripla_BP_I"/>
</dbReference>
<name>A0A2P8GU71_9MICO</name>
<dbReference type="AlphaFoldDB" id="A0A2P8GU71"/>
<accession>A0A2P8GU71</accession>
<organism evidence="5 7">
    <name type="scientific">Labedella gwakjiensis</name>
    <dbReference type="NCBI Taxonomy" id="390269"/>
    <lineage>
        <taxon>Bacteria</taxon>
        <taxon>Bacillati</taxon>
        <taxon>Actinomycetota</taxon>
        <taxon>Actinomycetes</taxon>
        <taxon>Micrococcales</taxon>
        <taxon>Microbacteriaceae</taxon>
        <taxon>Labedella</taxon>
    </lineage>
</organism>
<dbReference type="Gene3D" id="1.10.260.40">
    <property type="entry name" value="lambda repressor-like DNA-binding domains"/>
    <property type="match status" value="1"/>
</dbReference>
<dbReference type="InterPro" id="IPR046335">
    <property type="entry name" value="LacI/GalR-like_sensor"/>
</dbReference>
<dbReference type="CDD" id="cd01392">
    <property type="entry name" value="HTH_LacI"/>
    <property type="match status" value="1"/>
</dbReference>
<protein>
    <submittedName>
        <fullName evidence="5">LacI family transcriptional regulator</fullName>
    </submittedName>
</protein>
<dbReference type="Pfam" id="PF13377">
    <property type="entry name" value="Peripla_BP_3"/>
    <property type="match status" value="1"/>
</dbReference>
<dbReference type="Gene3D" id="3.40.50.2300">
    <property type="match status" value="2"/>
</dbReference>
<evidence type="ECO:0000259" key="4">
    <source>
        <dbReference type="PROSITE" id="PS50932"/>
    </source>
</evidence>
<evidence type="ECO:0000256" key="2">
    <source>
        <dbReference type="ARBA" id="ARBA00023125"/>
    </source>
</evidence>
<dbReference type="GO" id="GO:0003700">
    <property type="term" value="F:DNA-binding transcription factor activity"/>
    <property type="evidence" value="ECO:0007669"/>
    <property type="project" value="TreeGrafter"/>
</dbReference>
<dbReference type="SUPFAM" id="SSF53822">
    <property type="entry name" value="Periplasmic binding protein-like I"/>
    <property type="match status" value="1"/>
</dbReference>
<dbReference type="PANTHER" id="PTHR30146">
    <property type="entry name" value="LACI-RELATED TRANSCRIPTIONAL REPRESSOR"/>
    <property type="match status" value="1"/>
</dbReference>
<dbReference type="GO" id="GO:0000976">
    <property type="term" value="F:transcription cis-regulatory region binding"/>
    <property type="evidence" value="ECO:0007669"/>
    <property type="project" value="TreeGrafter"/>
</dbReference>
<dbReference type="Proteomes" id="UP000241203">
    <property type="component" value="Unassembled WGS sequence"/>
</dbReference>
<keyword evidence="1" id="KW-0805">Transcription regulation</keyword>
<dbReference type="RefSeq" id="WP_106562640.1">
    <property type="nucleotide sequence ID" value="NZ_PYAU01000001.1"/>
</dbReference>
<dbReference type="Proteomes" id="UP000268291">
    <property type="component" value="Unassembled WGS sequence"/>
</dbReference>
<reference evidence="6 8" key="2">
    <citation type="submission" date="2018-12" db="EMBL/GenBank/DDBJ databases">
        <authorList>
            <person name="hu s."/>
            <person name="Xu Y."/>
            <person name="Xu B."/>
            <person name="Li F."/>
        </authorList>
    </citation>
    <scope>NUCLEOTIDE SEQUENCE [LARGE SCALE GENOMIC DNA]</scope>
    <source>
        <strain evidence="6 8">KSW2-17</strain>
    </source>
</reference>
<gene>
    <name evidence="5" type="ORF">CLV49_1117</name>
    <name evidence="6" type="ORF">ELQ93_14620</name>
</gene>
<dbReference type="EMBL" id="RZGY01000002">
    <property type="protein sequence ID" value="RUQ84813.1"/>
    <property type="molecule type" value="Genomic_DNA"/>
</dbReference>
<evidence type="ECO:0000256" key="1">
    <source>
        <dbReference type="ARBA" id="ARBA00023015"/>
    </source>
</evidence>
<keyword evidence="3" id="KW-0804">Transcription</keyword>
<dbReference type="CDD" id="cd06267">
    <property type="entry name" value="PBP1_LacI_sugar_binding-like"/>
    <property type="match status" value="1"/>
</dbReference>
<keyword evidence="8" id="KW-1185">Reference proteome</keyword>
<reference evidence="5 7" key="1">
    <citation type="submission" date="2018-03" db="EMBL/GenBank/DDBJ databases">
        <title>Genomic Encyclopedia of Archaeal and Bacterial Type Strains, Phase II (KMG-II): from individual species to whole genera.</title>
        <authorList>
            <person name="Goeker M."/>
        </authorList>
    </citation>
    <scope>NUCLEOTIDE SEQUENCE [LARGE SCALE GENOMIC DNA]</scope>
    <source>
        <strain evidence="5 7">DSM 21548</strain>
    </source>
</reference>
<evidence type="ECO:0000256" key="3">
    <source>
        <dbReference type="ARBA" id="ARBA00023163"/>
    </source>
</evidence>
<comment type="caution">
    <text evidence="5">The sequence shown here is derived from an EMBL/GenBank/DDBJ whole genome shotgun (WGS) entry which is preliminary data.</text>
</comment>
<dbReference type="Pfam" id="PF00356">
    <property type="entry name" value="LacI"/>
    <property type="match status" value="1"/>
</dbReference>
<sequence>MPATQFDVAQRAGVSQRTVSNVVNGVASVGPAVRERVLDAIRELDYRPSLAARGLRVGRSGLLQLIVPELDVPYFAELARHVVASAEERGYALLVRQTLGSPDRERLTLDDSAGEYVEGTILSAVGPVDELLAGRAARTPVVLIGESTGRGLVDHIGIDDEAAAFAATQHLLATGRRRVAFVGADPASSLRMAALRRAGYGRALEAAGLVVDERLVIRTASYHRRDGAEAMAGLLDLDDPPDAVFAATDLLALGVLHEANRRGLAVPDRLAVMGFDGLEEGAYSSPTLSTVAPDKPAIARASVAALLDRLGALEEGGVPRPPVDVPVPFTLALRGSTAR</sequence>
<dbReference type="EMBL" id="PYAU01000001">
    <property type="protein sequence ID" value="PSL37510.1"/>
    <property type="molecule type" value="Genomic_DNA"/>
</dbReference>
<evidence type="ECO:0000313" key="8">
    <source>
        <dbReference type="Proteomes" id="UP000268291"/>
    </source>
</evidence>
<evidence type="ECO:0000313" key="5">
    <source>
        <dbReference type="EMBL" id="PSL37510.1"/>
    </source>
</evidence>